<dbReference type="Proteomes" id="UP001208771">
    <property type="component" value="Unassembled WGS sequence"/>
</dbReference>
<organism evidence="1 2">
    <name type="scientific">Ectorhizobium quercum</name>
    <dbReference type="NCBI Taxonomy" id="2965071"/>
    <lineage>
        <taxon>Bacteria</taxon>
        <taxon>Pseudomonadati</taxon>
        <taxon>Pseudomonadota</taxon>
        <taxon>Alphaproteobacteria</taxon>
        <taxon>Hyphomicrobiales</taxon>
        <taxon>Rhizobiaceae</taxon>
        <taxon>Ectorhizobium</taxon>
    </lineage>
</organism>
<dbReference type="EMBL" id="JANFPI010000001">
    <property type="protein sequence ID" value="MCX8995489.1"/>
    <property type="molecule type" value="Genomic_DNA"/>
</dbReference>
<sequence>MCGIEIDRECTIISDHSLTDDLAGRVRHDHACARLALPGQLGAGIIDSQIGGGIRRDEIRSIDEAGFRPVSGGILQENLKGATMLLRGIMFNEERAVVSDDTFTDDLAGLVEDRNLRTRLASSRRVAARLVDGQFPRCLGGFGICIRVGVGVRICVSVSVRIGVGICIRVITISTSTTRPRSYESAATGKRGKTKENGGKVAGCADELVDRRDFGEAEVGQAFAVFAEPERPVLIFQNEFVLPSLLGGKELRNADRLSVAQHDHEIVASALVFSDSPRAQG</sequence>
<keyword evidence="2" id="KW-1185">Reference proteome</keyword>
<evidence type="ECO:0000313" key="2">
    <source>
        <dbReference type="Proteomes" id="UP001208771"/>
    </source>
</evidence>
<gene>
    <name evidence="1" type="ORF">NOF55_00020</name>
</gene>
<protein>
    <submittedName>
        <fullName evidence="1">Uncharacterized protein</fullName>
    </submittedName>
</protein>
<evidence type="ECO:0000313" key="1">
    <source>
        <dbReference type="EMBL" id="MCX8995489.1"/>
    </source>
</evidence>
<accession>A0AAE3MWN6</accession>
<name>A0AAE3MWN6_9HYPH</name>
<comment type="caution">
    <text evidence="1">The sequence shown here is derived from an EMBL/GenBank/DDBJ whole genome shotgun (WGS) entry which is preliminary data.</text>
</comment>
<dbReference type="AlphaFoldDB" id="A0AAE3MWN6"/>
<reference evidence="1" key="1">
    <citation type="submission" date="2022-07" db="EMBL/GenBank/DDBJ databases">
        <title>Ectorhizobium quercum gen.nov., sp. nov.</title>
        <authorList>
            <person name="Ma T."/>
            <person name="Li Y."/>
        </authorList>
    </citation>
    <scope>NUCLEOTIDE SEQUENCE</scope>
    <source>
        <strain evidence="1">BDR2-2</strain>
    </source>
</reference>
<proteinExistence type="predicted"/>